<evidence type="ECO:0000313" key="3">
    <source>
        <dbReference type="Proteomes" id="UP000323380"/>
    </source>
</evidence>
<name>A0A5D0NF64_9ACTN</name>
<dbReference type="EMBL" id="VSFG01000007">
    <property type="protein sequence ID" value="TYB42865.1"/>
    <property type="molecule type" value="Genomic_DNA"/>
</dbReference>
<keyword evidence="3" id="KW-1185">Reference proteome</keyword>
<proteinExistence type="predicted"/>
<organism evidence="2 3">
    <name type="scientific">Actinomadura chibensis</name>
    <dbReference type="NCBI Taxonomy" id="392828"/>
    <lineage>
        <taxon>Bacteria</taxon>
        <taxon>Bacillati</taxon>
        <taxon>Actinomycetota</taxon>
        <taxon>Actinomycetes</taxon>
        <taxon>Streptosporangiales</taxon>
        <taxon>Thermomonosporaceae</taxon>
        <taxon>Actinomadura</taxon>
    </lineage>
</organism>
<sequence>MKFAALAAWVVAAVAGAYLLVGWLAHEGRATKVTRYPVAVMAGHPLSAVAGLGVWVGYLLTGRAEYAWAAFAALMVVFFQGVMLFTRWLVGGGGRHARGAERSFPTAAVVVHGGVAVMTFVLVFLTAMEVTRP</sequence>
<keyword evidence="1" id="KW-0812">Transmembrane</keyword>
<dbReference type="RefSeq" id="WP_067893444.1">
    <property type="nucleotide sequence ID" value="NZ_VSFG01000007.1"/>
</dbReference>
<gene>
    <name evidence="2" type="ORF">FXF69_29270</name>
</gene>
<feature type="transmembrane region" description="Helical" evidence="1">
    <location>
        <begin position="66"/>
        <end position="86"/>
    </location>
</feature>
<evidence type="ECO:0000313" key="2">
    <source>
        <dbReference type="EMBL" id="TYB42865.1"/>
    </source>
</evidence>
<dbReference type="AlphaFoldDB" id="A0A5D0NF64"/>
<keyword evidence="1" id="KW-0472">Membrane</keyword>
<dbReference type="Proteomes" id="UP000323380">
    <property type="component" value="Unassembled WGS sequence"/>
</dbReference>
<keyword evidence="1" id="KW-1133">Transmembrane helix</keyword>
<comment type="caution">
    <text evidence="2">The sequence shown here is derived from an EMBL/GenBank/DDBJ whole genome shotgun (WGS) entry which is preliminary data.</text>
</comment>
<feature type="transmembrane region" description="Helical" evidence="1">
    <location>
        <begin position="6"/>
        <end position="26"/>
    </location>
</feature>
<feature type="transmembrane region" description="Helical" evidence="1">
    <location>
        <begin position="38"/>
        <end position="60"/>
    </location>
</feature>
<evidence type="ECO:0000256" key="1">
    <source>
        <dbReference type="SAM" id="Phobius"/>
    </source>
</evidence>
<feature type="transmembrane region" description="Helical" evidence="1">
    <location>
        <begin position="107"/>
        <end position="128"/>
    </location>
</feature>
<protein>
    <recommendedName>
        <fullName evidence="4">DUF2871 domain-containing protein</fullName>
    </recommendedName>
</protein>
<evidence type="ECO:0008006" key="4">
    <source>
        <dbReference type="Google" id="ProtNLM"/>
    </source>
</evidence>
<accession>A0A5D0NF64</accession>
<reference evidence="2 3" key="1">
    <citation type="submission" date="2019-08" db="EMBL/GenBank/DDBJ databases">
        <title>Actinomadura sp. nov. CYP1-5 isolated from mountain soil.</title>
        <authorList>
            <person name="Songsumanus A."/>
            <person name="Kuncharoen N."/>
            <person name="Kudo T."/>
            <person name="Yuki M."/>
            <person name="Igarashi Y."/>
            <person name="Tanasupawat S."/>
        </authorList>
    </citation>
    <scope>NUCLEOTIDE SEQUENCE [LARGE SCALE GENOMIC DNA]</scope>
    <source>
        <strain evidence="2 3">JCM 14158</strain>
    </source>
</reference>